<evidence type="ECO:0000313" key="1">
    <source>
        <dbReference type="EMBL" id="ABA81692.2"/>
    </source>
</evidence>
<dbReference type="PATRIC" id="fig|272943.9.peg.288"/>
<gene>
    <name evidence="1" type="ORF">RSP_7393</name>
</gene>
<dbReference type="GeneID" id="3711918"/>
<dbReference type="EMBL" id="CP000147">
    <property type="protein sequence ID" value="ABA81692.2"/>
    <property type="molecule type" value="Genomic_DNA"/>
</dbReference>
<proteinExistence type="predicted"/>
<sequence>MMTYLESAEGETITKERALRELKAHGVPVPEGVAAFLQECGDREVYDAGDVLRWLGY</sequence>
<geneLocation type="plasmid" evidence="2">
    <name>pRS241d</name>
</geneLocation>
<reference evidence="2" key="1">
    <citation type="submission" date="2005-09" db="EMBL/GenBank/DDBJ databases">
        <title>Complete sequence of plasmid D of Rhodobacter sphaeroides 2.4.1.</title>
        <authorList>
            <person name="Copeland A."/>
            <person name="Lucas S."/>
            <person name="Lapidus A."/>
            <person name="Barry K."/>
            <person name="Detter J.C."/>
            <person name="Glavina T."/>
            <person name="Hammon N."/>
            <person name="Israni S."/>
            <person name="Pitluck S."/>
            <person name="Richardson P."/>
            <person name="Mackenzie C."/>
            <person name="Choudhary M."/>
            <person name="Larimer F."/>
            <person name="Hauser L.J."/>
            <person name="Land M."/>
            <person name="Donohue T.J."/>
            <person name="Kaplan S."/>
        </authorList>
    </citation>
    <scope>NUCLEOTIDE SEQUENCE [LARGE SCALE GENOMIC DNA]</scope>
    <source>
        <strain evidence="2">ATCC 17023 / DSM 158 / JCM 6121 / CCUG 31486 / LMG 2827 / NBRC 12203 / NCIMB 8253 / ATH 2.4.1.</strain>
        <plasmid evidence="2">pRS241d</plasmid>
    </source>
</reference>
<dbReference type="AlphaFoldDB" id="Q3IUU2"/>
<organism evidence="1 2">
    <name type="scientific">Cereibacter sphaeroides (strain ATCC 17023 / DSM 158 / JCM 6121 / CCUG 31486 / LMG 2827 / NBRC 12203 / NCIMB 8253 / ATH 2.4.1.)</name>
    <name type="common">Rhodobacter sphaeroides</name>
    <dbReference type="NCBI Taxonomy" id="272943"/>
    <lineage>
        <taxon>Bacteria</taxon>
        <taxon>Pseudomonadati</taxon>
        <taxon>Pseudomonadota</taxon>
        <taxon>Alphaproteobacteria</taxon>
        <taxon>Rhodobacterales</taxon>
        <taxon>Paracoccaceae</taxon>
        <taxon>Cereibacter</taxon>
    </lineage>
</organism>
<name>Q3IUU2_CERS4</name>
<accession>Q3IUU2</accession>
<keyword evidence="1" id="KW-0614">Plasmid</keyword>
<dbReference type="KEGG" id="rsp:RSP_7393"/>
<dbReference type="Proteomes" id="UP000002703">
    <property type="component" value="Plasmid D"/>
</dbReference>
<protein>
    <submittedName>
        <fullName evidence="1">Uncharacterized protein</fullName>
    </submittedName>
</protein>
<dbReference type="EnsemblBacteria" id="ABA81692">
    <property type="protein sequence ID" value="ABA81692"/>
    <property type="gene ID" value="RSP_7393"/>
</dbReference>
<dbReference type="RefSeq" id="WP_017140549.1">
    <property type="nucleotide sequence ID" value="NC_007490.2"/>
</dbReference>
<keyword evidence="2" id="KW-1185">Reference proteome</keyword>
<evidence type="ECO:0000313" key="2">
    <source>
        <dbReference type="Proteomes" id="UP000002703"/>
    </source>
</evidence>